<evidence type="ECO:0000313" key="4">
    <source>
        <dbReference type="Proteomes" id="UP001318860"/>
    </source>
</evidence>
<dbReference type="InterPro" id="IPR040256">
    <property type="entry name" value="At4g02000-like"/>
</dbReference>
<dbReference type="InterPro" id="IPR001878">
    <property type="entry name" value="Znf_CCHC"/>
</dbReference>
<evidence type="ECO:0000259" key="2">
    <source>
        <dbReference type="PROSITE" id="PS50158"/>
    </source>
</evidence>
<proteinExistence type="predicted"/>
<keyword evidence="1" id="KW-0479">Metal-binding</keyword>
<dbReference type="Proteomes" id="UP001318860">
    <property type="component" value="Unassembled WGS sequence"/>
</dbReference>
<dbReference type="PANTHER" id="PTHR31286:SF178">
    <property type="entry name" value="DUF4283 DOMAIN-CONTAINING PROTEIN"/>
    <property type="match status" value="1"/>
</dbReference>
<evidence type="ECO:0000313" key="3">
    <source>
        <dbReference type="EMBL" id="KAK6152882.1"/>
    </source>
</evidence>
<dbReference type="EMBL" id="JABTTQ020000006">
    <property type="protein sequence ID" value="KAK6152882.1"/>
    <property type="molecule type" value="Genomic_DNA"/>
</dbReference>
<dbReference type="PANTHER" id="PTHR31286">
    <property type="entry name" value="GLYCINE-RICH CELL WALL STRUCTURAL PROTEIN 1.8-LIKE"/>
    <property type="match status" value="1"/>
</dbReference>
<protein>
    <recommendedName>
        <fullName evidence="2">CCHC-type domain-containing protein</fullName>
    </recommendedName>
</protein>
<organism evidence="3 4">
    <name type="scientific">Rehmannia glutinosa</name>
    <name type="common">Chinese foxglove</name>
    <dbReference type="NCBI Taxonomy" id="99300"/>
    <lineage>
        <taxon>Eukaryota</taxon>
        <taxon>Viridiplantae</taxon>
        <taxon>Streptophyta</taxon>
        <taxon>Embryophyta</taxon>
        <taxon>Tracheophyta</taxon>
        <taxon>Spermatophyta</taxon>
        <taxon>Magnoliopsida</taxon>
        <taxon>eudicotyledons</taxon>
        <taxon>Gunneridae</taxon>
        <taxon>Pentapetalae</taxon>
        <taxon>asterids</taxon>
        <taxon>lamiids</taxon>
        <taxon>Lamiales</taxon>
        <taxon>Orobanchaceae</taxon>
        <taxon>Rehmannieae</taxon>
        <taxon>Rehmannia</taxon>
    </lineage>
</organism>
<gene>
    <name evidence="3" type="ORF">DH2020_012521</name>
</gene>
<keyword evidence="1" id="KW-0862">Zinc</keyword>
<dbReference type="Pfam" id="PF14392">
    <property type="entry name" value="zf-CCHC_4"/>
    <property type="match status" value="1"/>
</dbReference>
<evidence type="ECO:0000256" key="1">
    <source>
        <dbReference type="PROSITE-ProRule" id="PRU00047"/>
    </source>
</evidence>
<name>A0ABR0WZK4_REHGL</name>
<keyword evidence="1" id="KW-0863">Zinc-finger</keyword>
<dbReference type="PROSITE" id="PS50158">
    <property type="entry name" value="ZF_CCHC"/>
    <property type="match status" value="1"/>
</dbReference>
<dbReference type="InterPro" id="IPR025836">
    <property type="entry name" value="Zn_knuckle_CX2CX4HX4C"/>
</dbReference>
<comment type="caution">
    <text evidence="3">The sequence shown here is derived from an EMBL/GenBank/DDBJ whole genome shotgun (WGS) entry which is preliminary data.</text>
</comment>
<sequence length="426" mass="49398">MDRETVDRLNSFSLTLEEKDEVSLEERDIAKGKAECEHSLIGKFFGEKKEDKVRVLKGRTRSFNNQYLILREWEENILENIDFFKTVELWIQVWKLPYHWIGLESGRKIGKKFDNCVDVVVPETCSSKGRYLKILVELNLDKPLLRGTNIRLGTKIIWVDFRYENLQSFCFYCGWVGHIKRGCQARREDIKTDKLIEGQFGEWLRATELYTSKGNQKPLRANSPIKKMTQQRCGLEHENKSQSMDIPNTSNVQDKNLEDKIREETSGSPVSVLTPSSLVVANSNADFEILRTRVGNLDSPRARWNKENGMHIDNLEMVDLVVQMDGKRTPFKEIQYTTKMKGNFGKKYQFSKRGGRPKRMRHSIPTLMETTPGQEVSTCGYKRQLDLAYNEMEALNSGNKKLKPTDGGRVYSIRYGLGHTKYPRYQ</sequence>
<accession>A0ABR0WZK4</accession>
<feature type="domain" description="CCHC-type" evidence="2">
    <location>
        <begin position="170"/>
        <end position="183"/>
    </location>
</feature>
<keyword evidence="4" id="KW-1185">Reference proteome</keyword>
<reference evidence="3 4" key="1">
    <citation type="journal article" date="2021" name="Comput. Struct. Biotechnol. J.">
        <title>De novo genome assembly of the potent medicinal plant Rehmannia glutinosa using nanopore technology.</title>
        <authorList>
            <person name="Ma L."/>
            <person name="Dong C."/>
            <person name="Song C."/>
            <person name="Wang X."/>
            <person name="Zheng X."/>
            <person name="Niu Y."/>
            <person name="Chen S."/>
            <person name="Feng W."/>
        </authorList>
    </citation>
    <scope>NUCLEOTIDE SEQUENCE [LARGE SCALE GENOMIC DNA]</scope>
    <source>
        <strain evidence="3">DH-2019</strain>
    </source>
</reference>